<evidence type="ECO:0000313" key="3">
    <source>
        <dbReference type="Proteomes" id="UP001552299"/>
    </source>
</evidence>
<feature type="region of interest" description="Disordered" evidence="1">
    <location>
        <begin position="1"/>
        <end position="29"/>
    </location>
</feature>
<reference evidence="2 3" key="1">
    <citation type="journal article" date="2024" name="Plant Biotechnol. J.">
        <title>Dendrobium thyrsiflorum genome and its molecular insights into genes involved in important horticultural traits.</title>
        <authorList>
            <person name="Chen B."/>
            <person name="Wang J.Y."/>
            <person name="Zheng P.J."/>
            <person name="Li K.L."/>
            <person name="Liang Y.M."/>
            <person name="Chen X.F."/>
            <person name="Zhang C."/>
            <person name="Zhao X."/>
            <person name="He X."/>
            <person name="Zhang G.Q."/>
            <person name="Liu Z.J."/>
            <person name="Xu Q."/>
        </authorList>
    </citation>
    <scope>NUCLEOTIDE SEQUENCE [LARGE SCALE GENOMIC DNA]</scope>
    <source>
        <strain evidence="2">GZMU011</strain>
    </source>
</reference>
<comment type="caution">
    <text evidence="2">The sequence shown here is derived from an EMBL/GenBank/DDBJ whole genome shotgun (WGS) entry which is preliminary data.</text>
</comment>
<proteinExistence type="predicted"/>
<feature type="compositionally biased region" description="Basic and acidic residues" evidence="1">
    <location>
        <begin position="162"/>
        <end position="179"/>
    </location>
</feature>
<feature type="compositionally biased region" description="Basic and acidic residues" evidence="1">
    <location>
        <begin position="19"/>
        <end position="29"/>
    </location>
</feature>
<accession>A0ABD0V1T6</accession>
<feature type="compositionally biased region" description="Basic and acidic residues" evidence="1">
    <location>
        <begin position="108"/>
        <end position="120"/>
    </location>
</feature>
<dbReference type="EMBL" id="JANQDX010000009">
    <property type="protein sequence ID" value="KAL0918653.1"/>
    <property type="molecule type" value="Genomic_DNA"/>
</dbReference>
<feature type="compositionally biased region" description="Basic and acidic residues" evidence="1">
    <location>
        <begin position="71"/>
        <end position="83"/>
    </location>
</feature>
<feature type="region of interest" description="Disordered" evidence="1">
    <location>
        <begin position="70"/>
        <end position="202"/>
    </location>
</feature>
<dbReference type="Proteomes" id="UP001552299">
    <property type="component" value="Unassembled WGS sequence"/>
</dbReference>
<evidence type="ECO:0000256" key="1">
    <source>
        <dbReference type="SAM" id="MobiDB-lite"/>
    </source>
</evidence>
<dbReference type="AlphaFoldDB" id="A0ABD0V1T6"/>
<sequence>MGRAGSSPERLLCLTSSRSRGEDEGKDGIFPERWLWQRTRLESAGREEIDGGISPERILKLKSMVRRWRREAKEGGMGPDRKFPLSARKRREEQSEMESGIWPMTRPGTRESSDKAERRPMAGSRRPVRPGVPARGSPRASATTWSPAQKTPWKLHGSPVKSHCEKKSEPGKSDRDLRIDWSATKSTGSRTAAAGDRTRKNRANMRRKLNLVTIEFPLVLLVGDDPEKPNLVK</sequence>
<organism evidence="2 3">
    <name type="scientific">Dendrobium thyrsiflorum</name>
    <name type="common">Pinecone-like raceme dendrobium</name>
    <name type="synonym">Orchid</name>
    <dbReference type="NCBI Taxonomy" id="117978"/>
    <lineage>
        <taxon>Eukaryota</taxon>
        <taxon>Viridiplantae</taxon>
        <taxon>Streptophyta</taxon>
        <taxon>Embryophyta</taxon>
        <taxon>Tracheophyta</taxon>
        <taxon>Spermatophyta</taxon>
        <taxon>Magnoliopsida</taxon>
        <taxon>Liliopsida</taxon>
        <taxon>Asparagales</taxon>
        <taxon>Orchidaceae</taxon>
        <taxon>Epidendroideae</taxon>
        <taxon>Malaxideae</taxon>
        <taxon>Dendrobiinae</taxon>
        <taxon>Dendrobium</taxon>
    </lineage>
</organism>
<evidence type="ECO:0000313" key="2">
    <source>
        <dbReference type="EMBL" id="KAL0918653.1"/>
    </source>
</evidence>
<protein>
    <submittedName>
        <fullName evidence="2">Uncharacterized protein</fullName>
    </submittedName>
</protein>
<name>A0ABD0V1T6_DENTH</name>
<feature type="compositionally biased region" description="Low complexity" evidence="1">
    <location>
        <begin position="122"/>
        <end position="140"/>
    </location>
</feature>
<keyword evidence="3" id="KW-1185">Reference proteome</keyword>
<gene>
    <name evidence="2" type="ORF">M5K25_010676</name>
</gene>